<proteinExistence type="predicted"/>
<sequence>MSATACRNRTCAGVGGRDVAGCAGRAEEIRWGIIQASSRMVYLGTRRRGGGTCVIRCLRRGPCAVICGLLSESNAQEMPGRETRTLGVGWKMGVGWKGSWVEGQLGGRAVGWKGSWVKGQLGERRALGGKAVSWKGSVRWWKVGVGWKVCVGGRAVCVAGKSALGGPGWKTGVG</sequence>
<dbReference type="Proteomes" id="UP000292082">
    <property type="component" value="Unassembled WGS sequence"/>
</dbReference>
<keyword evidence="2" id="KW-1185">Reference proteome</keyword>
<dbReference type="AlphaFoldDB" id="A0A4Q9PCV9"/>
<protein>
    <submittedName>
        <fullName evidence="1">Uncharacterized protein</fullName>
    </submittedName>
</protein>
<organism evidence="1 2">
    <name type="scientific">Dichomitus squalens</name>
    <dbReference type="NCBI Taxonomy" id="114155"/>
    <lineage>
        <taxon>Eukaryota</taxon>
        <taxon>Fungi</taxon>
        <taxon>Dikarya</taxon>
        <taxon>Basidiomycota</taxon>
        <taxon>Agaricomycotina</taxon>
        <taxon>Agaricomycetes</taxon>
        <taxon>Polyporales</taxon>
        <taxon>Polyporaceae</taxon>
        <taxon>Dichomitus</taxon>
    </lineage>
</organism>
<evidence type="ECO:0000313" key="1">
    <source>
        <dbReference type="EMBL" id="TBU51067.1"/>
    </source>
</evidence>
<name>A0A4Q9PCV9_9APHY</name>
<dbReference type="EMBL" id="ML145414">
    <property type="protein sequence ID" value="TBU51067.1"/>
    <property type="molecule type" value="Genomic_DNA"/>
</dbReference>
<accession>A0A4Q9PCV9</accession>
<gene>
    <name evidence="1" type="ORF">BD310DRAFT_1043694</name>
</gene>
<reference evidence="1 2" key="1">
    <citation type="submission" date="2019-01" db="EMBL/GenBank/DDBJ databases">
        <title>Draft genome sequences of three monokaryotic isolates of the white-rot basidiomycete fungus Dichomitus squalens.</title>
        <authorList>
            <consortium name="DOE Joint Genome Institute"/>
            <person name="Lopez S.C."/>
            <person name="Andreopoulos B."/>
            <person name="Pangilinan J."/>
            <person name="Lipzen A."/>
            <person name="Riley R."/>
            <person name="Ahrendt S."/>
            <person name="Ng V."/>
            <person name="Barry K."/>
            <person name="Daum C."/>
            <person name="Grigoriev I.V."/>
            <person name="Hilden K.S."/>
            <person name="Makela M.R."/>
            <person name="de Vries R.P."/>
        </authorList>
    </citation>
    <scope>NUCLEOTIDE SEQUENCE [LARGE SCALE GENOMIC DNA]</scope>
    <source>
        <strain evidence="1 2">CBS 464.89</strain>
    </source>
</reference>
<evidence type="ECO:0000313" key="2">
    <source>
        <dbReference type="Proteomes" id="UP000292082"/>
    </source>
</evidence>